<keyword evidence="10" id="KW-0325">Glycoprotein</keyword>
<evidence type="ECO:0000256" key="2">
    <source>
        <dbReference type="ARBA" id="ARBA00022475"/>
    </source>
</evidence>
<keyword evidence="8 13" id="KW-0472">Membrane</keyword>
<dbReference type="CDD" id="cd13954">
    <property type="entry name" value="7tmA_OR"/>
    <property type="match status" value="1"/>
</dbReference>
<evidence type="ECO:0000256" key="7">
    <source>
        <dbReference type="ARBA" id="ARBA00023040"/>
    </source>
</evidence>
<evidence type="ECO:0000313" key="16">
    <source>
        <dbReference type="Proteomes" id="UP000812440"/>
    </source>
</evidence>
<evidence type="ECO:0000256" key="6">
    <source>
        <dbReference type="ARBA" id="ARBA00022989"/>
    </source>
</evidence>
<dbReference type="GO" id="GO:0004984">
    <property type="term" value="F:olfactory receptor activity"/>
    <property type="evidence" value="ECO:0007669"/>
    <property type="project" value="InterPro"/>
</dbReference>
<evidence type="ECO:0000259" key="14">
    <source>
        <dbReference type="PROSITE" id="PS50262"/>
    </source>
</evidence>
<dbReference type="PRINTS" id="PR00237">
    <property type="entry name" value="GPCRRHODOPSN"/>
</dbReference>
<keyword evidence="6 13" id="KW-1133">Transmembrane helix</keyword>
<dbReference type="GO" id="GO:0004930">
    <property type="term" value="F:G protein-coupled receptor activity"/>
    <property type="evidence" value="ECO:0007669"/>
    <property type="project" value="UniProtKB-KW"/>
</dbReference>
<proteinExistence type="inferred from homology"/>
<keyword evidence="3 13" id="KW-0716">Sensory transduction</keyword>
<feature type="transmembrane region" description="Helical" evidence="13">
    <location>
        <begin position="141"/>
        <end position="162"/>
    </location>
</feature>
<feature type="domain" description="G-protein coupled receptors family 1 profile" evidence="14">
    <location>
        <begin position="41"/>
        <end position="290"/>
    </location>
</feature>
<evidence type="ECO:0000256" key="4">
    <source>
        <dbReference type="ARBA" id="ARBA00022692"/>
    </source>
</evidence>
<comment type="similarity">
    <text evidence="12">Belongs to the G-protein coupled receptor 1 family.</text>
</comment>
<dbReference type="PROSITE" id="PS00237">
    <property type="entry name" value="G_PROTEIN_RECEP_F1_1"/>
    <property type="match status" value="1"/>
</dbReference>
<organism evidence="15 16">
    <name type="scientific">Hymenochirus boettgeri</name>
    <name type="common">Congo dwarf clawed frog</name>
    <dbReference type="NCBI Taxonomy" id="247094"/>
    <lineage>
        <taxon>Eukaryota</taxon>
        <taxon>Metazoa</taxon>
        <taxon>Chordata</taxon>
        <taxon>Craniata</taxon>
        <taxon>Vertebrata</taxon>
        <taxon>Euteleostomi</taxon>
        <taxon>Amphibia</taxon>
        <taxon>Batrachia</taxon>
        <taxon>Anura</taxon>
        <taxon>Pipoidea</taxon>
        <taxon>Pipidae</taxon>
        <taxon>Pipinae</taxon>
        <taxon>Hymenochirus</taxon>
    </lineage>
</organism>
<gene>
    <name evidence="15" type="ORF">GDO86_013554</name>
</gene>
<evidence type="ECO:0000256" key="10">
    <source>
        <dbReference type="ARBA" id="ARBA00023180"/>
    </source>
</evidence>
<feature type="transmembrane region" description="Helical" evidence="13">
    <location>
        <begin position="101"/>
        <end position="120"/>
    </location>
</feature>
<sequence>MVTEIQENVSEFIIQGLSDTPKLQLPLFVLFLIIYLFIIIGNVIIFLVIFLSSDLHTPMYKFLQNLSIIDISSTSNVLPSLLHRLITKQHKISFFGCMTQFYIYGSLMCSEYILLTAMSYDRYVAICHPLHYIIRMSEKHCAWLFCLSNCVGFISAVGYVVLLSKFSYCDSHLIKHFFCDVIPLLKLSCSDTFNVEILTYVIGTLFTFNSFLLTLISYIYIISTILKIQSTHGRQKAFSTCASHLTCVIILYMTIICLYMKPTTSYSLGRDKLFSLLYIVLVPLLNPLIYTIKNKEFLIAFNKLRQKVKSFLFPDETQI</sequence>
<evidence type="ECO:0000256" key="1">
    <source>
        <dbReference type="ARBA" id="ARBA00004651"/>
    </source>
</evidence>
<evidence type="ECO:0000256" key="13">
    <source>
        <dbReference type="RuleBase" id="RU363047"/>
    </source>
</evidence>
<dbReference type="PANTHER" id="PTHR26452">
    <property type="entry name" value="OLFACTORY RECEPTOR"/>
    <property type="match status" value="1"/>
</dbReference>
<dbReference type="InterPro" id="IPR000276">
    <property type="entry name" value="GPCR_Rhodpsn"/>
</dbReference>
<dbReference type="InterPro" id="IPR000725">
    <property type="entry name" value="Olfact_rcpt"/>
</dbReference>
<dbReference type="Proteomes" id="UP000812440">
    <property type="component" value="Chromosome 7"/>
</dbReference>
<dbReference type="AlphaFoldDB" id="A0A8T2IX86"/>
<name>A0A8T2IX86_9PIPI</name>
<dbReference type="EMBL" id="JAACNH010000008">
    <property type="protein sequence ID" value="KAG8435670.1"/>
    <property type="molecule type" value="Genomic_DNA"/>
</dbReference>
<keyword evidence="9 12" id="KW-0675">Receptor</keyword>
<feature type="transmembrane region" description="Helical" evidence="13">
    <location>
        <begin position="27"/>
        <end position="50"/>
    </location>
</feature>
<dbReference type="Gene3D" id="1.20.1070.10">
    <property type="entry name" value="Rhodopsin 7-helix transmembrane proteins"/>
    <property type="match status" value="1"/>
</dbReference>
<feature type="transmembrane region" description="Helical" evidence="13">
    <location>
        <begin position="197"/>
        <end position="221"/>
    </location>
</feature>
<evidence type="ECO:0000256" key="8">
    <source>
        <dbReference type="ARBA" id="ARBA00023136"/>
    </source>
</evidence>
<keyword evidence="7 12" id="KW-0297">G-protein coupled receptor</keyword>
<evidence type="ECO:0000313" key="15">
    <source>
        <dbReference type="EMBL" id="KAG8435670.1"/>
    </source>
</evidence>
<evidence type="ECO:0000256" key="9">
    <source>
        <dbReference type="ARBA" id="ARBA00023170"/>
    </source>
</evidence>
<dbReference type="PROSITE" id="PS50262">
    <property type="entry name" value="G_PROTEIN_RECEP_F1_2"/>
    <property type="match status" value="1"/>
</dbReference>
<keyword evidence="16" id="KW-1185">Reference proteome</keyword>
<dbReference type="SUPFAM" id="SSF81321">
    <property type="entry name" value="Family A G protein-coupled receptor-like"/>
    <property type="match status" value="1"/>
</dbReference>
<keyword evidence="5 13" id="KW-0552">Olfaction</keyword>
<evidence type="ECO:0000256" key="5">
    <source>
        <dbReference type="ARBA" id="ARBA00022725"/>
    </source>
</evidence>
<evidence type="ECO:0000256" key="3">
    <source>
        <dbReference type="ARBA" id="ARBA00022606"/>
    </source>
</evidence>
<feature type="transmembrane region" description="Helical" evidence="13">
    <location>
        <begin position="242"/>
        <end position="261"/>
    </location>
</feature>
<dbReference type="InterPro" id="IPR050516">
    <property type="entry name" value="Olfactory_GPCR"/>
</dbReference>
<keyword evidence="2 13" id="KW-1003">Cell membrane</keyword>
<dbReference type="OrthoDB" id="5967130at2759"/>
<dbReference type="PRINTS" id="PR00245">
    <property type="entry name" value="OLFACTORYR"/>
</dbReference>
<dbReference type="GO" id="GO:0005886">
    <property type="term" value="C:plasma membrane"/>
    <property type="evidence" value="ECO:0007669"/>
    <property type="project" value="UniProtKB-SubCell"/>
</dbReference>
<dbReference type="InterPro" id="IPR017452">
    <property type="entry name" value="GPCR_Rhodpsn_7TM"/>
</dbReference>
<feature type="transmembrane region" description="Helical" evidence="13">
    <location>
        <begin position="273"/>
        <end position="292"/>
    </location>
</feature>
<keyword evidence="11 12" id="KW-0807">Transducer</keyword>
<protein>
    <recommendedName>
        <fullName evidence="13">Olfactory receptor</fullName>
    </recommendedName>
</protein>
<comment type="subcellular location">
    <subcellularLocation>
        <location evidence="1 13">Cell membrane</location>
        <topology evidence="1 13">Multi-pass membrane protein</topology>
    </subcellularLocation>
</comment>
<evidence type="ECO:0000256" key="12">
    <source>
        <dbReference type="RuleBase" id="RU000688"/>
    </source>
</evidence>
<accession>A0A8T2IX86</accession>
<reference evidence="15" key="1">
    <citation type="thesis" date="2020" institute="ProQuest LLC" country="789 East Eisenhower Parkway, Ann Arbor, MI, USA">
        <title>Comparative Genomics and Chromosome Evolution.</title>
        <authorList>
            <person name="Mudd A.B."/>
        </authorList>
    </citation>
    <scope>NUCLEOTIDE SEQUENCE</scope>
    <source>
        <strain evidence="15">Female2</strain>
        <tissue evidence="15">Blood</tissue>
    </source>
</reference>
<dbReference type="FunFam" id="1.20.1070.10:FF:000010">
    <property type="entry name" value="Olfactory receptor"/>
    <property type="match status" value="1"/>
</dbReference>
<evidence type="ECO:0000256" key="11">
    <source>
        <dbReference type="ARBA" id="ARBA00023224"/>
    </source>
</evidence>
<dbReference type="Pfam" id="PF13853">
    <property type="entry name" value="7tm_4"/>
    <property type="match status" value="1"/>
</dbReference>
<keyword evidence="4 12" id="KW-0812">Transmembrane</keyword>
<comment type="caution">
    <text evidence="15">The sequence shown here is derived from an EMBL/GenBank/DDBJ whole genome shotgun (WGS) entry which is preliminary data.</text>
</comment>